<dbReference type="STRING" id="1921421.M493_12620"/>
<dbReference type="HOGENOM" id="CLU_2193210_0_0_9"/>
<dbReference type="Proteomes" id="UP000015500">
    <property type="component" value="Chromosome"/>
</dbReference>
<dbReference type="AlphaFoldDB" id="S6A333"/>
<evidence type="ECO:0000313" key="2">
    <source>
        <dbReference type="EMBL" id="AGT32771.1"/>
    </source>
</evidence>
<name>S6A333_GEOG3</name>
<dbReference type="OrthoDB" id="2867752at2"/>
<protein>
    <submittedName>
        <fullName evidence="2">Competence protein ComG</fullName>
    </submittedName>
</protein>
<dbReference type="KEGG" id="gjf:M493_12620"/>
<proteinExistence type="predicted"/>
<reference evidence="2 3" key="1">
    <citation type="journal article" date="2014" name="Genome Announc.">
        <title>Complete Genome Sequence of the Thermophilic Polychlorinated Biphenyl Degrader Geobacillus sp. Strain JF8 (NBRC 109937).</title>
        <authorList>
            <person name="Shintani M."/>
            <person name="Ohtsubo Y."/>
            <person name="Fukuda K."/>
            <person name="Hosoyama A."/>
            <person name="Ohji S."/>
            <person name="Yamazoe A."/>
            <person name="Fujita N."/>
            <person name="Nagata Y."/>
            <person name="Tsuda M."/>
            <person name="Hatta T."/>
            <person name="Kimbara K."/>
        </authorList>
    </citation>
    <scope>NUCLEOTIDE SEQUENCE [LARGE SCALE GENOMIC DNA]</scope>
    <source>
        <strain evidence="2 3">JF8</strain>
    </source>
</reference>
<keyword evidence="1" id="KW-1133">Transmembrane helix</keyword>
<evidence type="ECO:0000313" key="3">
    <source>
        <dbReference type="Proteomes" id="UP000015500"/>
    </source>
</evidence>
<keyword evidence="1" id="KW-0812">Transmembrane</keyword>
<feature type="transmembrane region" description="Helical" evidence="1">
    <location>
        <begin position="15"/>
        <end position="37"/>
    </location>
</feature>
<keyword evidence="1" id="KW-0472">Membrane</keyword>
<dbReference type="PATRIC" id="fig|1345697.3.peg.2457"/>
<dbReference type="RefSeq" id="WP_020960565.1">
    <property type="nucleotide sequence ID" value="NC_022080.4"/>
</dbReference>
<evidence type="ECO:0000256" key="1">
    <source>
        <dbReference type="SAM" id="Phobius"/>
    </source>
</evidence>
<dbReference type="EMBL" id="CP006254">
    <property type="protein sequence ID" value="AGT32771.1"/>
    <property type="molecule type" value="Genomic_DNA"/>
</dbReference>
<sequence>MCKKCSGGFLLVEGLFALVLLWTTAAVLLPLFMQVVLERNNLVLEEKARRLIAVALYEEPFVGETTVVDGRTTFRLQAHEEGGRMWKVCVRWNDYAGREVVRCGYGKR</sequence>
<accession>S6A333</accession>
<organism evidence="2 3">
    <name type="scientific">Geobacillus genomosp. 3</name>
    <dbReference type="NCBI Taxonomy" id="1921421"/>
    <lineage>
        <taxon>Bacteria</taxon>
        <taxon>Bacillati</taxon>
        <taxon>Bacillota</taxon>
        <taxon>Bacilli</taxon>
        <taxon>Bacillales</taxon>
        <taxon>Anoxybacillaceae</taxon>
        <taxon>Geobacillus</taxon>
    </lineage>
</organism>
<gene>
    <name evidence="2" type="ORF">M493_12620</name>
</gene>
<keyword evidence="3" id="KW-1185">Reference proteome</keyword>